<dbReference type="PROSITE" id="PS50125">
    <property type="entry name" value="GUANYLATE_CYCLASE_2"/>
    <property type="match status" value="1"/>
</dbReference>
<dbReference type="GO" id="GO:0009190">
    <property type="term" value="P:cyclic nucleotide biosynthetic process"/>
    <property type="evidence" value="ECO:0007669"/>
    <property type="project" value="InterPro"/>
</dbReference>
<gene>
    <name evidence="2" type="ORF">METZ01_LOCUS348748</name>
</gene>
<organism evidence="2">
    <name type="scientific">marine metagenome</name>
    <dbReference type="NCBI Taxonomy" id="408172"/>
    <lineage>
        <taxon>unclassified sequences</taxon>
        <taxon>metagenomes</taxon>
        <taxon>ecological metagenomes</taxon>
    </lineage>
</organism>
<protein>
    <recommendedName>
        <fullName evidence="1">Guanylate cyclase domain-containing protein</fullName>
    </recommendedName>
</protein>
<feature type="domain" description="Guanylate cyclase" evidence="1">
    <location>
        <begin position="12"/>
        <end position="122"/>
    </location>
</feature>
<dbReference type="SUPFAM" id="SSF55073">
    <property type="entry name" value="Nucleotide cyclase"/>
    <property type="match status" value="1"/>
</dbReference>
<dbReference type="InterPro" id="IPR029787">
    <property type="entry name" value="Nucleotide_cyclase"/>
</dbReference>
<evidence type="ECO:0000313" key="2">
    <source>
        <dbReference type="EMBL" id="SVC95894.1"/>
    </source>
</evidence>
<dbReference type="Gene3D" id="3.30.70.1230">
    <property type="entry name" value="Nucleotide cyclase"/>
    <property type="match status" value="1"/>
</dbReference>
<dbReference type="AlphaFoldDB" id="A0A382RDV4"/>
<dbReference type="EMBL" id="UINC01121029">
    <property type="protein sequence ID" value="SVC95894.1"/>
    <property type="molecule type" value="Genomic_DNA"/>
</dbReference>
<accession>A0A382RDV4</accession>
<sequence length="178" mass="19234">MPRRTVKRVDRTFAFLDLCGFTAFTDQNGDVDAYDVVAGFRAAVRQVAAERGVRLAKWLGDGVMMVGVEPEDLVEAVVDIECLIDEAGSPLAMRAGIARGRVMLIDGDDHVGPAVILASRLCEMAEPHQVLAEKGTVTPLMANVEERPLDSQMVRGFERPVDLVRVVPLDGHAHGVGS</sequence>
<dbReference type="InterPro" id="IPR001054">
    <property type="entry name" value="A/G_cyclase"/>
</dbReference>
<proteinExistence type="predicted"/>
<name>A0A382RDV4_9ZZZZ</name>
<dbReference type="GO" id="GO:0035556">
    <property type="term" value="P:intracellular signal transduction"/>
    <property type="evidence" value="ECO:0007669"/>
    <property type="project" value="InterPro"/>
</dbReference>
<reference evidence="2" key="1">
    <citation type="submission" date="2018-05" db="EMBL/GenBank/DDBJ databases">
        <authorList>
            <person name="Lanie J.A."/>
            <person name="Ng W.-L."/>
            <person name="Kazmierczak K.M."/>
            <person name="Andrzejewski T.M."/>
            <person name="Davidsen T.M."/>
            <person name="Wayne K.J."/>
            <person name="Tettelin H."/>
            <person name="Glass J.I."/>
            <person name="Rusch D."/>
            <person name="Podicherti R."/>
            <person name="Tsui H.-C.T."/>
            <person name="Winkler M.E."/>
        </authorList>
    </citation>
    <scope>NUCLEOTIDE SEQUENCE</scope>
</reference>
<evidence type="ECO:0000259" key="1">
    <source>
        <dbReference type="PROSITE" id="PS50125"/>
    </source>
</evidence>
<dbReference type="CDD" id="cd07302">
    <property type="entry name" value="CHD"/>
    <property type="match status" value="1"/>
</dbReference>